<sequence length="126" mass="13285">MKLTLDTIKNAGAFTGRPVEKEIEWTDKDGNKHVATTYVRPIGYHSAKFDILALSGKSDGVAGRIASSICDENGEPVFTPDDITGHADPERGALDGSLTIALLVAIQEVNSLGKESSAQKTNSGAN</sequence>
<protein>
    <submittedName>
        <fullName evidence="1">Phage tail assembly chaperone family protein, TAC</fullName>
    </submittedName>
</protein>
<dbReference type="RefSeq" id="WP_032659029.1">
    <property type="nucleotide sequence ID" value="NZ_JBHGSI010000002.1"/>
</dbReference>
<evidence type="ECO:0000313" key="2">
    <source>
        <dbReference type="Proteomes" id="UP001577381"/>
    </source>
</evidence>
<dbReference type="EMBL" id="JBHGSI010000002">
    <property type="protein sequence ID" value="MFB4719051.1"/>
    <property type="molecule type" value="Genomic_DNA"/>
</dbReference>
<gene>
    <name evidence="1" type="ORF">ACE3KR_09160</name>
</gene>
<comment type="caution">
    <text evidence="1">The sequence shown here is derived from an EMBL/GenBank/DDBJ whole genome shotgun (WGS) entry which is preliminary data.</text>
</comment>
<dbReference type="Pfam" id="PF16459">
    <property type="entry name" value="Phage_TAC_13"/>
    <property type="match status" value="1"/>
</dbReference>
<evidence type="ECO:0000313" key="1">
    <source>
        <dbReference type="EMBL" id="MFB4719051.1"/>
    </source>
</evidence>
<name>A0ABV5A047_9ENTR</name>
<dbReference type="InterPro" id="IPR024410">
    <property type="entry name" value="Phage_TAC_12"/>
</dbReference>
<accession>A0ABV5A047</accession>
<organism evidence="1 2">
    <name type="scientific">Enterobacter chuandaensis</name>
    <dbReference type="NCBI Taxonomy" id="2497875"/>
    <lineage>
        <taxon>Bacteria</taxon>
        <taxon>Pseudomonadati</taxon>
        <taxon>Pseudomonadota</taxon>
        <taxon>Gammaproteobacteria</taxon>
        <taxon>Enterobacterales</taxon>
        <taxon>Enterobacteriaceae</taxon>
        <taxon>Enterobacter</taxon>
        <taxon>Enterobacter cloacae complex</taxon>
    </lineage>
</organism>
<proteinExistence type="predicted"/>
<keyword evidence="2" id="KW-1185">Reference proteome</keyword>
<reference evidence="1 2" key="1">
    <citation type="submission" date="2024-09" db="EMBL/GenBank/DDBJ databases">
        <title>Molecular characterization of Carbapenemase-producing Enterobacter cloacae Complex from Infections in Argentina.</title>
        <authorList>
            <person name="De Mendieta J.M."/>
            <person name="Gomez S."/>
        </authorList>
    </citation>
    <scope>NUCLEOTIDE SEQUENCE [LARGE SCALE GENOMIC DNA]</scope>
    <source>
        <strain evidence="1 2">M23267</strain>
    </source>
</reference>
<dbReference type="Proteomes" id="UP001577381">
    <property type="component" value="Unassembled WGS sequence"/>
</dbReference>